<dbReference type="Proteomes" id="UP000471298">
    <property type="component" value="Unassembled WGS sequence"/>
</dbReference>
<dbReference type="PANTHER" id="PTHR36918">
    <property type="match status" value="1"/>
</dbReference>
<keyword evidence="8" id="KW-1185">Reference proteome</keyword>
<dbReference type="Pfam" id="PF02556">
    <property type="entry name" value="SecB"/>
    <property type="match status" value="1"/>
</dbReference>
<evidence type="ECO:0000256" key="2">
    <source>
        <dbReference type="ARBA" id="ARBA00022448"/>
    </source>
</evidence>
<feature type="compositionally biased region" description="Polar residues" evidence="6">
    <location>
        <begin position="151"/>
        <end position="161"/>
    </location>
</feature>
<keyword evidence="5" id="KW-0963">Cytoplasm</keyword>
<dbReference type="RefSeq" id="WP_152810230.1">
    <property type="nucleotide sequence ID" value="NZ_WHNW01000005.1"/>
</dbReference>
<dbReference type="GO" id="GO:0005737">
    <property type="term" value="C:cytoplasm"/>
    <property type="evidence" value="ECO:0007669"/>
    <property type="project" value="UniProtKB-SubCell"/>
</dbReference>
<proteinExistence type="inferred from homology"/>
<comment type="subcellular location">
    <subcellularLocation>
        <location evidence="5">Cytoplasm</location>
    </subcellularLocation>
</comment>
<comment type="subunit">
    <text evidence="5">Homotetramer, a dimer of dimers. One homotetramer interacts with 1 SecA dimer.</text>
</comment>
<dbReference type="NCBIfam" id="TIGR00809">
    <property type="entry name" value="secB"/>
    <property type="match status" value="1"/>
</dbReference>
<dbReference type="InParanoid" id="A0A6N7F2Y9"/>
<dbReference type="GO" id="GO:0051262">
    <property type="term" value="P:protein tetramerization"/>
    <property type="evidence" value="ECO:0007669"/>
    <property type="project" value="InterPro"/>
</dbReference>
<keyword evidence="5" id="KW-0143">Chaperone</keyword>
<dbReference type="EMBL" id="WHNW01000005">
    <property type="protein sequence ID" value="MPV86226.1"/>
    <property type="molecule type" value="Genomic_DNA"/>
</dbReference>
<dbReference type="GO" id="GO:0006457">
    <property type="term" value="P:protein folding"/>
    <property type="evidence" value="ECO:0007669"/>
    <property type="project" value="UniProtKB-UniRule"/>
</dbReference>
<organism evidence="7 8">
    <name type="scientific">Ostreibacterium oceani</name>
    <dbReference type="NCBI Taxonomy" id="2654998"/>
    <lineage>
        <taxon>Bacteria</taxon>
        <taxon>Pseudomonadati</taxon>
        <taxon>Pseudomonadota</taxon>
        <taxon>Gammaproteobacteria</taxon>
        <taxon>Cardiobacteriales</taxon>
        <taxon>Ostreibacteriaceae</taxon>
        <taxon>Ostreibacterium</taxon>
    </lineage>
</organism>
<dbReference type="GO" id="GO:0051082">
    <property type="term" value="F:unfolded protein binding"/>
    <property type="evidence" value="ECO:0007669"/>
    <property type="project" value="InterPro"/>
</dbReference>
<keyword evidence="3 5" id="KW-0653">Protein transport</keyword>
<dbReference type="FunCoup" id="A0A6N7F2Y9">
    <property type="interactions" value="225"/>
</dbReference>
<evidence type="ECO:0000256" key="3">
    <source>
        <dbReference type="ARBA" id="ARBA00022927"/>
    </source>
</evidence>
<keyword evidence="2 5" id="KW-0813">Transport</keyword>
<protein>
    <recommendedName>
        <fullName evidence="5">Protein-export protein SecB</fullName>
    </recommendedName>
</protein>
<dbReference type="HAMAP" id="MF_00821">
    <property type="entry name" value="SecB"/>
    <property type="match status" value="1"/>
</dbReference>
<dbReference type="InterPro" id="IPR035958">
    <property type="entry name" value="SecB-like_sf"/>
</dbReference>
<accession>A0A6N7F2Y9</accession>
<name>A0A6N7F2Y9_9GAMM</name>
<comment type="caution">
    <text evidence="7">The sequence shown here is derived from an EMBL/GenBank/DDBJ whole genome shotgun (WGS) entry which is preliminary data.</text>
</comment>
<feature type="region of interest" description="Disordered" evidence="6">
    <location>
        <begin position="142"/>
        <end position="169"/>
    </location>
</feature>
<dbReference type="NCBIfam" id="NF004393">
    <property type="entry name" value="PRK05751.1-4"/>
    <property type="match status" value="1"/>
</dbReference>
<dbReference type="PRINTS" id="PR01594">
    <property type="entry name" value="SECBCHAPRONE"/>
</dbReference>
<dbReference type="InterPro" id="IPR003708">
    <property type="entry name" value="SecB"/>
</dbReference>
<evidence type="ECO:0000256" key="6">
    <source>
        <dbReference type="SAM" id="MobiDB-lite"/>
    </source>
</evidence>
<dbReference type="GO" id="GO:0015031">
    <property type="term" value="P:protein transport"/>
    <property type="evidence" value="ECO:0007669"/>
    <property type="project" value="UniProtKB-UniRule"/>
</dbReference>
<dbReference type="SUPFAM" id="SSF54611">
    <property type="entry name" value="SecB-like"/>
    <property type="match status" value="1"/>
</dbReference>
<dbReference type="PANTHER" id="PTHR36918:SF1">
    <property type="entry name" value="PROTEIN-EXPORT PROTEIN SECB"/>
    <property type="match status" value="1"/>
</dbReference>
<dbReference type="AlphaFoldDB" id="A0A6N7F2Y9"/>
<comment type="function">
    <text evidence="5">One of the proteins required for the normal export of preproteins out of the cell cytoplasm. It is a molecular chaperone that binds to a subset of precursor proteins, maintaining them in a translocation-competent state. It also specifically binds to its receptor SecA.</text>
</comment>
<evidence type="ECO:0000256" key="5">
    <source>
        <dbReference type="HAMAP-Rule" id="MF_00821"/>
    </source>
</evidence>
<comment type="similarity">
    <text evidence="1 5">Belongs to the SecB family.</text>
</comment>
<reference evidence="7 8" key="1">
    <citation type="submission" date="2019-10" db="EMBL/GenBank/DDBJ databases">
        <title>Cardiobacteriales fam. a chemoheterotrophic member of the order Cardiobacteriales, and proposal of Cardiobacteriales fam. nov.</title>
        <authorList>
            <person name="Wang C."/>
        </authorList>
    </citation>
    <scope>NUCLEOTIDE SEQUENCE [LARGE SCALE GENOMIC DNA]</scope>
    <source>
        <strain evidence="7 8">ML27</strain>
    </source>
</reference>
<dbReference type="Gene3D" id="3.10.420.10">
    <property type="entry name" value="SecB-like"/>
    <property type="match status" value="1"/>
</dbReference>
<keyword evidence="4 5" id="KW-0811">Translocation</keyword>
<evidence type="ECO:0000256" key="1">
    <source>
        <dbReference type="ARBA" id="ARBA00009990"/>
    </source>
</evidence>
<evidence type="ECO:0000313" key="8">
    <source>
        <dbReference type="Proteomes" id="UP000471298"/>
    </source>
</evidence>
<gene>
    <name evidence="5 7" type="primary">secB</name>
    <name evidence="7" type="ORF">GCU85_05715</name>
</gene>
<evidence type="ECO:0000256" key="4">
    <source>
        <dbReference type="ARBA" id="ARBA00023010"/>
    </source>
</evidence>
<sequence>MSEERAFEINKIYTKDISSESPNTPAIHQQNWQPEINLNLGNQSTCVSEENGLYEVTLTLTVTAKIEDKVAYVIEVMQAGLFTVKGFDSAQRGHILGAAIPNILFPYARETISALSQKAGFPAMLLNPLDFNALYQQHLQQQAEANKTDASDTAASESTPQADDKPTTH</sequence>
<evidence type="ECO:0000313" key="7">
    <source>
        <dbReference type="EMBL" id="MPV86226.1"/>
    </source>
</evidence>